<evidence type="ECO:0000256" key="1">
    <source>
        <dbReference type="ARBA" id="ARBA00006739"/>
    </source>
</evidence>
<dbReference type="Proteomes" id="UP000185596">
    <property type="component" value="Unassembled WGS sequence"/>
</dbReference>
<feature type="domain" description="Glycosyltransferase 2-like" evidence="3">
    <location>
        <begin position="33"/>
        <end position="196"/>
    </location>
</feature>
<feature type="transmembrane region" description="Helical" evidence="2">
    <location>
        <begin position="265"/>
        <end position="283"/>
    </location>
</feature>
<evidence type="ECO:0000259" key="3">
    <source>
        <dbReference type="Pfam" id="PF00535"/>
    </source>
</evidence>
<dbReference type="Gene3D" id="3.90.550.10">
    <property type="entry name" value="Spore Coat Polysaccharide Biosynthesis Protein SpsA, Chain A"/>
    <property type="match status" value="1"/>
</dbReference>
<accession>A0A1Q8CRP6</accession>
<dbReference type="Pfam" id="PF00535">
    <property type="entry name" value="Glycos_transf_2"/>
    <property type="match status" value="1"/>
</dbReference>
<dbReference type="GO" id="GO:0016740">
    <property type="term" value="F:transferase activity"/>
    <property type="evidence" value="ECO:0007669"/>
    <property type="project" value="UniProtKB-KW"/>
</dbReference>
<dbReference type="OrthoDB" id="9811884at2"/>
<dbReference type="InterPro" id="IPR001173">
    <property type="entry name" value="Glyco_trans_2-like"/>
</dbReference>
<comment type="similarity">
    <text evidence="1">Belongs to the glycosyltransferase 2 family.</text>
</comment>
<comment type="caution">
    <text evidence="4">The sequence shown here is derived from an EMBL/GenBank/DDBJ whole genome shotgun (WGS) entry which is preliminary data.</text>
</comment>
<keyword evidence="2" id="KW-0472">Membrane</keyword>
<dbReference type="SUPFAM" id="SSF53448">
    <property type="entry name" value="Nucleotide-diphospho-sugar transferases"/>
    <property type="match status" value="1"/>
</dbReference>
<dbReference type="InterPro" id="IPR029044">
    <property type="entry name" value="Nucleotide-diphossugar_trans"/>
</dbReference>
<sequence>MSASGVSAVNASQYTSFGATPPGGGGENTLDATIVLPCYNEQEHVLDEIKRIAGAMDASGMSYELLVIDDKSTDDTLKVLEEALPQFPRMRLMPFRRNGGSGTARRIGTREAYGRIVVWTDADMTYPNERIPEFIQYLHDNQDVDQVVGARTSEQGTHKMLRVPAKWTIRKIAEMLAGTKIPDLNSGLRAFRRDVALPYLRLLPPGFSCVTTITMSFLSNQHPVDYLPIDYAKRAGVSKFHFVKDAYRYILQVLRMVMYFNPIKVLMPVALTLFLAGATKGIVDIIRYDFRVTSNAMLVTVTALIIGSMALLADLIVRSRDDR</sequence>
<dbReference type="CDD" id="cd04179">
    <property type="entry name" value="DPM_DPG-synthase_like"/>
    <property type="match status" value="1"/>
</dbReference>
<name>A0A1Q8CRP6_9PSEU</name>
<feature type="transmembrane region" description="Helical" evidence="2">
    <location>
        <begin position="295"/>
        <end position="317"/>
    </location>
</feature>
<evidence type="ECO:0000256" key="2">
    <source>
        <dbReference type="SAM" id="Phobius"/>
    </source>
</evidence>
<keyword evidence="2" id="KW-0812">Transmembrane</keyword>
<gene>
    <name evidence="4" type="ORF">BU204_13790</name>
</gene>
<reference evidence="4 5" key="1">
    <citation type="submission" date="2016-12" db="EMBL/GenBank/DDBJ databases">
        <title>The draft genome sequence of Actinophytocola sp. 11-183.</title>
        <authorList>
            <person name="Wang W."/>
            <person name="Yuan L."/>
        </authorList>
    </citation>
    <scope>NUCLEOTIDE SEQUENCE [LARGE SCALE GENOMIC DNA]</scope>
    <source>
        <strain evidence="4 5">11-183</strain>
    </source>
</reference>
<dbReference type="AlphaFoldDB" id="A0A1Q8CRP6"/>
<proteinExistence type="inferred from homology"/>
<protein>
    <submittedName>
        <fullName evidence="4">Glycosyl transferase family 2</fullName>
    </submittedName>
</protein>
<evidence type="ECO:0000313" key="4">
    <source>
        <dbReference type="EMBL" id="OLF17004.1"/>
    </source>
</evidence>
<organism evidence="4 5">
    <name type="scientific">Actinophytocola xanthii</name>
    <dbReference type="NCBI Taxonomy" id="1912961"/>
    <lineage>
        <taxon>Bacteria</taxon>
        <taxon>Bacillati</taxon>
        <taxon>Actinomycetota</taxon>
        <taxon>Actinomycetes</taxon>
        <taxon>Pseudonocardiales</taxon>
        <taxon>Pseudonocardiaceae</taxon>
    </lineage>
</organism>
<evidence type="ECO:0000313" key="5">
    <source>
        <dbReference type="Proteomes" id="UP000185596"/>
    </source>
</evidence>
<keyword evidence="2" id="KW-1133">Transmembrane helix</keyword>
<keyword evidence="5" id="KW-1185">Reference proteome</keyword>
<keyword evidence="4" id="KW-0808">Transferase</keyword>
<dbReference type="EMBL" id="MSIE01000022">
    <property type="protein sequence ID" value="OLF17004.1"/>
    <property type="molecule type" value="Genomic_DNA"/>
</dbReference>
<dbReference type="PANTHER" id="PTHR48090">
    <property type="entry name" value="UNDECAPRENYL-PHOSPHATE 4-DEOXY-4-FORMAMIDO-L-ARABINOSE TRANSFERASE-RELATED"/>
    <property type="match status" value="1"/>
</dbReference>
<dbReference type="InterPro" id="IPR050256">
    <property type="entry name" value="Glycosyltransferase_2"/>
</dbReference>
<dbReference type="STRING" id="1912961.BU204_13790"/>